<dbReference type="FunFam" id="1.10.510.10:FF:000571">
    <property type="entry name" value="Maternal embryonic leucine zipper kinase"/>
    <property type="match status" value="1"/>
</dbReference>
<name>A0A1X2GLT8_9FUNG</name>
<feature type="region of interest" description="Disordered" evidence="3">
    <location>
        <begin position="403"/>
        <end position="424"/>
    </location>
</feature>
<feature type="compositionally biased region" description="Polar residues" evidence="3">
    <location>
        <begin position="404"/>
        <end position="419"/>
    </location>
</feature>
<dbReference type="InterPro" id="IPR011009">
    <property type="entry name" value="Kinase-like_dom_sf"/>
</dbReference>
<dbReference type="Pfam" id="PF00069">
    <property type="entry name" value="Pkinase"/>
    <property type="match status" value="1"/>
</dbReference>
<dbReference type="SUPFAM" id="SSF56112">
    <property type="entry name" value="Protein kinase-like (PK-like)"/>
    <property type="match status" value="1"/>
</dbReference>
<evidence type="ECO:0000256" key="3">
    <source>
        <dbReference type="SAM" id="MobiDB-lite"/>
    </source>
</evidence>
<dbReference type="PROSITE" id="PS50011">
    <property type="entry name" value="PROTEIN_KINASE_DOM"/>
    <property type="match status" value="1"/>
</dbReference>
<comment type="caution">
    <text evidence="5">The sequence shown here is derived from an EMBL/GenBank/DDBJ whole genome shotgun (WGS) entry which is preliminary data.</text>
</comment>
<accession>A0A1X2GLT8</accession>
<dbReference type="InterPro" id="IPR008271">
    <property type="entry name" value="Ser/Thr_kinase_AS"/>
</dbReference>
<evidence type="ECO:0000256" key="2">
    <source>
        <dbReference type="ARBA" id="ARBA00022840"/>
    </source>
</evidence>
<dbReference type="STRING" id="101127.A0A1X2GLT8"/>
<dbReference type="EMBL" id="MCGT01000009">
    <property type="protein sequence ID" value="ORX56830.1"/>
    <property type="molecule type" value="Genomic_DNA"/>
</dbReference>
<dbReference type="AlphaFoldDB" id="A0A1X2GLT8"/>
<evidence type="ECO:0000259" key="4">
    <source>
        <dbReference type="PROSITE" id="PS50011"/>
    </source>
</evidence>
<dbReference type="Gene3D" id="1.10.510.10">
    <property type="entry name" value="Transferase(Phosphotransferase) domain 1"/>
    <property type="match status" value="1"/>
</dbReference>
<dbReference type="GO" id="GO:0005524">
    <property type="term" value="F:ATP binding"/>
    <property type="evidence" value="ECO:0007669"/>
    <property type="project" value="UniProtKB-KW"/>
</dbReference>
<evidence type="ECO:0000313" key="6">
    <source>
        <dbReference type="Proteomes" id="UP000242146"/>
    </source>
</evidence>
<feature type="region of interest" description="Disordered" evidence="3">
    <location>
        <begin position="463"/>
        <end position="536"/>
    </location>
</feature>
<proteinExistence type="predicted"/>
<dbReference type="GO" id="GO:0035556">
    <property type="term" value="P:intracellular signal transduction"/>
    <property type="evidence" value="ECO:0007669"/>
    <property type="project" value="TreeGrafter"/>
</dbReference>
<keyword evidence="6" id="KW-1185">Reference proteome</keyword>
<feature type="region of interest" description="Disordered" evidence="3">
    <location>
        <begin position="362"/>
        <end position="383"/>
    </location>
</feature>
<dbReference type="GO" id="GO:0004674">
    <property type="term" value="F:protein serine/threonine kinase activity"/>
    <property type="evidence" value="ECO:0007669"/>
    <property type="project" value="TreeGrafter"/>
</dbReference>
<protein>
    <submittedName>
        <fullName evidence="5">Kinase-like protein</fullName>
    </submittedName>
</protein>
<gene>
    <name evidence="5" type="ORF">DM01DRAFT_1236395</name>
</gene>
<keyword evidence="5" id="KW-0418">Kinase</keyword>
<feature type="compositionally biased region" description="Polar residues" evidence="3">
    <location>
        <begin position="362"/>
        <end position="379"/>
    </location>
</feature>
<dbReference type="SMART" id="SM00220">
    <property type="entry name" value="S_TKc"/>
    <property type="match status" value="1"/>
</dbReference>
<dbReference type="PANTHER" id="PTHR24346">
    <property type="entry name" value="MAP/MICROTUBULE AFFINITY-REGULATING KINASE"/>
    <property type="match status" value="1"/>
</dbReference>
<dbReference type="GO" id="GO:0005737">
    <property type="term" value="C:cytoplasm"/>
    <property type="evidence" value="ECO:0007669"/>
    <property type="project" value="TreeGrafter"/>
</dbReference>
<feature type="compositionally biased region" description="Pro residues" evidence="3">
    <location>
        <begin position="468"/>
        <end position="479"/>
    </location>
</feature>
<dbReference type="OrthoDB" id="193931at2759"/>
<feature type="domain" description="Protein kinase" evidence="4">
    <location>
        <begin position="1"/>
        <end position="213"/>
    </location>
</feature>
<feature type="region of interest" description="Disordered" evidence="3">
    <location>
        <begin position="583"/>
        <end position="614"/>
    </location>
</feature>
<dbReference type="PROSITE" id="PS00108">
    <property type="entry name" value="PROTEIN_KINASE_ST"/>
    <property type="match status" value="1"/>
</dbReference>
<dbReference type="InterPro" id="IPR000719">
    <property type="entry name" value="Prot_kinase_dom"/>
</dbReference>
<evidence type="ECO:0000313" key="5">
    <source>
        <dbReference type="EMBL" id="ORX56830.1"/>
    </source>
</evidence>
<sequence>MSRLVREVQLMEVLDHPNVVHLYETMETADSLYLVMEYVPGFNLDEHLQKRHGSLHEDEARLIFRQMVTAVDYIHSRWVVHRDLKAPNVLLKTNGEVKLADFGLGNRFGLQRLRTMCGSMLYYSPEIICEQKYIGPEVDCWCLGVTLFRMTAGFEPFIHARTFGELRRDVIHGNFPMPDTLSEGLKQTIQKCLSVDRRRRIALRVALKDDPWLNDYGRLDDLFHEHRTGYYGHYDPAAEFADVDEAMLHRMERERARRQCVRDLEDEKLHGRHIRKHVVYHPINPSTYFTGSAGHSSRQEENTQSQERALADLLQDLQLWLAQVRLRTATAPLVGSSLHQFFHKLKRPDSILVLSSAAYSANPSSIQPGSPTSPNASGFSSRLKKTTSTLSLASLYQRPKEHTQYYTMQCTPSRSTQPQDGKEEDELMSLVLASCRLLGITYQQESRTKLTCVLTLRNYILDDASSSSPPPQSPKPPNPEDAQPSKRSSRWFSFQRSQEPASPNPTSSTASLRKNKAKRTSHASQTDSAAYGGSSTYTTRSSWLDRLSSNNSSNWSRPFKRLSMPFAWSTHSAHLHSSMPIRPPAAAAAAASTSTQPPLPTQRSSLLEDDQEDKATNKEGVALFTIDTIVLPRSKEDDATLMAVRFTKVKGSSKVFKLATGWLHGVLSSSPVTANATPSSSHVQI</sequence>
<feature type="compositionally biased region" description="Low complexity" evidence="3">
    <location>
        <begin position="583"/>
        <end position="605"/>
    </location>
</feature>
<dbReference type="Proteomes" id="UP000242146">
    <property type="component" value="Unassembled WGS sequence"/>
</dbReference>
<keyword evidence="5" id="KW-0808">Transferase</keyword>
<evidence type="ECO:0000256" key="1">
    <source>
        <dbReference type="ARBA" id="ARBA00022741"/>
    </source>
</evidence>
<keyword evidence="1" id="KW-0547">Nucleotide-binding</keyword>
<feature type="compositionally biased region" description="Low complexity" evidence="3">
    <location>
        <begin position="490"/>
        <end position="511"/>
    </location>
</feature>
<keyword evidence="2" id="KW-0067">ATP-binding</keyword>
<organism evidence="5 6">
    <name type="scientific">Hesseltinella vesiculosa</name>
    <dbReference type="NCBI Taxonomy" id="101127"/>
    <lineage>
        <taxon>Eukaryota</taxon>
        <taxon>Fungi</taxon>
        <taxon>Fungi incertae sedis</taxon>
        <taxon>Mucoromycota</taxon>
        <taxon>Mucoromycotina</taxon>
        <taxon>Mucoromycetes</taxon>
        <taxon>Mucorales</taxon>
        <taxon>Cunninghamellaceae</taxon>
        <taxon>Hesseltinella</taxon>
    </lineage>
</organism>
<dbReference type="PANTHER" id="PTHR24346:SF30">
    <property type="entry name" value="MATERNAL EMBRYONIC LEUCINE ZIPPER KINASE"/>
    <property type="match status" value="1"/>
</dbReference>
<reference evidence="5 6" key="1">
    <citation type="submission" date="2016-07" db="EMBL/GenBank/DDBJ databases">
        <title>Pervasive Adenine N6-methylation of Active Genes in Fungi.</title>
        <authorList>
            <consortium name="DOE Joint Genome Institute"/>
            <person name="Mondo S.J."/>
            <person name="Dannebaum R.O."/>
            <person name="Kuo R.C."/>
            <person name="Labutti K."/>
            <person name="Haridas S."/>
            <person name="Kuo A."/>
            <person name="Salamov A."/>
            <person name="Ahrendt S.R."/>
            <person name="Lipzen A."/>
            <person name="Sullivan W."/>
            <person name="Andreopoulos W.B."/>
            <person name="Clum A."/>
            <person name="Lindquist E."/>
            <person name="Daum C."/>
            <person name="Ramamoorthy G.K."/>
            <person name="Gryganskyi A."/>
            <person name="Culley D."/>
            <person name="Magnuson J.K."/>
            <person name="James T.Y."/>
            <person name="O'Malley M.A."/>
            <person name="Stajich J.E."/>
            <person name="Spatafora J.W."/>
            <person name="Visel A."/>
            <person name="Grigoriev I.V."/>
        </authorList>
    </citation>
    <scope>NUCLEOTIDE SEQUENCE [LARGE SCALE GENOMIC DNA]</scope>
    <source>
        <strain evidence="5 6">NRRL 3301</strain>
    </source>
</reference>